<comment type="caution">
    <text evidence="3">The sequence shown here is derived from an EMBL/GenBank/DDBJ whole genome shotgun (WGS) entry which is preliminary data.</text>
</comment>
<evidence type="ECO:0000313" key="4">
    <source>
        <dbReference type="Proteomes" id="UP001189429"/>
    </source>
</evidence>
<feature type="domain" description="Reverse transcriptase" evidence="2">
    <location>
        <begin position="1"/>
        <end position="189"/>
    </location>
</feature>
<protein>
    <recommendedName>
        <fullName evidence="2">Reverse transcriptase domain-containing protein</fullName>
    </recommendedName>
</protein>
<dbReference type="PROSITE" id="PS50878">
    <property type="entry name" value="RT_POL"/>
    <property type="match status" value="1"/>
</dbReference>
<feature type="compositionally biased region" description="Acidic residues" evidence="1">
    <location>
        <begin position="542"/>
        <end position="560"/>
    </location>
</feature>
<evidence type="ECO:0000313" key="3">
    <source>
        <dbReference type="EMBL" id="CAK0825626.1"/>
    </source>
</evidence>
<reference evidence="3" key="1">
    <citation type="submission" date="2023-10" db="EMBL/GenBank/DDBJ databases">
        <authorList>
            <person name="Chen Y."/>
            <person name="Shah S."/>
            <person name="Dougan E. K."/>
            <person name="Thang M."/>
            <person name="Chan C."/>
        </authorList>
    </citation>
    <scope>NUCLEOTIDE SEQUENCE [LARGE SCALE GENOMIC DNA]</scope>
</reference>
<keyword evidence="4" id="KW-1185">Reference proteome</keyword>
<evidence type="ECO:0000256" key="1">
    <source>
        <dbReference type="SAM" id="MobiDB-lite"/>
    </source>
</evidence>
<feature type="compositionally biased region" description="Acidic residues" evidence="1">
    <location>
        <begin position="616"/>
        <end position="634"/>
    </location>
</feature>
<feature type="region of interest" description="Disordered" evidence="1">
    <location>
        <begin position="535"/>
        <end position="653"/>
    </location>
</feature>
<accession>A0ABN9S3U1</accession>
<organism evidence="3 4">
    <name type="scientific">Prorocentrum cordatum</name>
    <dbReference type="NCBI Taxonomy" id="2364126"/>
    <lineage>
        <taxon>Eukaryota</taxon>
        <taxon>Sar</taxon>
        <taxon>Alveolata</taxon>
        <taxon>Dinophyceae</taxon>
        <taxon>Prorocentrales</taxon>
        <taxon>Prorocentraceae</taxon>
        <taxon>Prorocentrum</taxon>
    </lineage>
</organism>
<evidence type="ECO:0000259" key="2">
    <source>
        <dbReference type="PROSITE" id="PS50878"/>
    </source>
</evidence>
<name>A0ABN9S3U1_9DINO</name>
<feature type="compositionally biased region" description="Basic and acidic residues" evidence="1">
    <location>
        <begin position="588"/>
        <end position="603"/>
    </location>
</feature>
<dbReference type="Pfam" id="PF00078">
    <property type="entry name" value="RVT_1"/>
    <property type="match status" value="1"/>
</dbReference>
<dbReference type="EMBL" id="CAUYUJ010009014">
    <property type="protein sequence ID" value="CAK0825626.1"/>
    <property type="molecule type" value="Genomic_DNA"/>
</dbReference>
<dbReference type="InterPro" id="IPR000477">
    <property type="entry name" value="RT_dom"/>
</dbReference>
<feature type="compositionally biased region" description="Basic and acidic residues" evidence="1">
    <location>
        <begin position="561"/>
        <end position="570"/>
    </location>
</feature>
<proteinExistence type="predicted"/>
<gene>
    <name evidence="3" type="ORF">PCOR1329_LOCUS25713</name>
</gene>
<dbReference type="Proteomes" id="UP001189429">
    <property type="component" value="Unassembled WGS sequence"/>
</dbReference>
<sequence length="653" mass="73604">MTEVDEAILERLEAATTEDSEARAEEGCAPLFLRSWDFKTAFDRVHPELVRRVWSELGVPERVTEPIVRVWKAQQRCFEVGSLVAPQLVAAPGSLPQGDPLSMLAMATVLMPVLYKIAEQVPRAALCTFADDRTAAARSQEEIDSIESIWRDLERVTALRTNDAKTQNLVFDATTRLPNASVKVLGVRLDAGVERRCATTPEDEARAEECKRRAARVRALPLQVHEKRIVACGAILPKYLWSRVRRIPPQKERDSIQKSLTDSVCKNQYPNGSVYLKRLLIAGHNLDVSYWQARRLWQFVAKRSRRQGIAALRGQVVRTHRLKAAGRNVPGTISALLDILKELGASFEDGESGAMWVAPGVRLELSCGPKAAAHHFRELWRRKMWQSYVDTSTRRDAAEARRERVPYDSYAMRAAGNLLRSSTAEDRALRPHMLAVLTGSVWSDARYAKIAKREEPGPCDRCSTGAVADQEHQNWVCPAFSRERGAARAPWTRFSRVMGWPSQPLEDKAARLRWDDRIRAMARIRRRVLAERYEAPQRTREEEESDVEAAEVEEAAEEQLEAPREEEAQRQQRGPEAAAGPLPDSGEAEERTRKRRRSGAEKGRKLRRRRRRAGADTEEEEAEEAEEAEEEEADSLVVPEGILAAGPAEKAPD</sequence>